<dbReference type="AlphaFoldDB" id="U4V6T5"/>
<dbReference type="EMBL" id="ASXJ01000252">
    <property type="protein sequence ID" value="ERM00743.1"/>
    <property type="molecule type" value="Genomic_DNA"/>
</dbReference>
<dbReference type="Proteomes" id="UP000016842">
    <property type="component" value="Unassembled WGS sequence"/>
</dbReference>
<evidence type="ECO:0000313" key="2">
    <source>
        <dbReference type="Proteomes" id="UP000016842"/>
    </source>
</evidence>
<comment type="caution">
    <text evidence="1">The sequence shown here is derived from an EMBL/GenBank/DDBJ whole genome shotgun (WGS) entry which is preliminary data.</text>
</comment>
<organism evidence="1 2">
    <name type="scientific">Brucella intermedia 229E</name>
    <dbReference type="NCBI Taxonomy" id="1337887"/>
    <lineage>
        <taxon>Bacteria</taxon>
        <taxon>Pseudomonadati</taxon>
        <taxon>Pseudomonadota</taxon>
        <taxon>Alphaproteobacteria</taxon>
        <taxon>Hyphomicrobiales</taxon>
        <taxon>Brucellaceae</taxon>
        <taxon>Brucella/Ochrobactrum group</taxon>
        <taxon>Brucella</taxon>
    </lineage>
</organism>
<accession>U4V6T5</accession>
<proteinExistence type="predicted"/>
<name>U4V6T5_9HYPH</name>
<reference evidence="1 2" key="1">
    <citation type="journal article" date="2014" name="FEMS Microbiol. Lett.">
        <title>Genome sequencing analysis reveals virulence-related gene content of Ochrobactrum intermedium strain 229E, a urease-positive strain isolated from the human gastric niche.</title>
        <authorList>
            <person name="Kulkarni G.J."/>
            <person name="Shetty S."/>
            <person name="Dharne M.S."/>
            <person name="Shouche Y.S."/>
        </authorList>
    </citation>
    <scope>NUCLEOTIDE SEQUENCE [LARGE SCALE GENOMIC DNA]</scope>
    <source>
        <strain evidence="1 2">229E</strain>
    </source>
</reference>
<gene>
    <name evidence="1" type="ORF">Q644_04000</name>
</gene>
<evidence type="ECO:0000313" key="1">
    <source>
        <dbReference type="EMBL" id="ERM00743.1"/>
    </source>
</evidence>
<protein>
    <submittedName>
        <fullName evidence="1">Uncharacterized protein</fullName>
    </submittedName>
</protein>
<sequence length="216" mass="24066">MAENATRRPNWTGLGKVLTLNLVEAEFGPEGEDFCIMSFHYIRPGCDANQDLHGFAQISTLPPANRKRFWQLSYLIRRNGWFVSFSIGSLRGGREARAAVHGAFAPIASQWRRRVMKLKYLPMPSEEVRALQAGGKDAYGCAPERTVSDGEGNPCRHCLDFVPKGGAGMLILAYRPFPDVQPMLKPGRSFCVPTPARPGLGGEVFRPFWNRARIIC</sequence>